<dbReference type="EMBL" id="AP017470">
    <property type="protein sequence ID" value="BBB33514.1"/>
    <property type="molecule type" value="Genomic_DNA"/>
</dbReference>
<proteinExistence type="predicted"/>
<evidence type="ECO:0000313" key="3">
    <source>
        <dbReference type="Proteomes" id="UP000595564"/>
    </source>
</evidence>
<protein>
    <recommendedName>
        <fullName evidence="4">Lipid A 3-O-deacylase-related protein</fullName>
    </recommendedName>
</protein>
<reference evidence="2 3" key="1">
    <citation type="journal article" date="2012" name="Extremophiles">
        <title>Thermotomaculum hydrothermale gen. nov., sp. nov., a novel heterotrophic thermophile within the phylum Acidobacteria from a deep-sea hydrothermal vent chimney in the Southern Okinawa Trough.</title>
        <authorList>
            <person name="Izumi H."/>
            <person name="Nunoura T."/>
            <person name="Miyazaki M."/>
            <person name="Mino S."/>
            <person name="Toki T."/>
            <person name="Takai K."/>
            <person name="Sako Y."/>
            <person name="Sawabe T."/>
            <person name="Nakagawa S."/>
        </authorList>
    </citation>
    <scope>NUCLEOTIDE SEQUENCE [LARGE SCALE GENOMIC DNA]</scope>
    <source>
        <strain evidence="2 3">AC55</strain>
    </source>
</reference>
<evidence type="ECO:0000313" key="2">
    <source>
        <dbReference type="EMBL" id="BBB33514.1"/>
    </source>
</evidence>
<keyword evidence="1" id="KW-0732">Signal</keyword>
<dbReference type="RefSeq" id="WP_201327824.1">
    <property type="nucleotide sequence ID" value="NZ_AP017470.1"/>
</dbReference>
<dbReference type="AlphaFoldDB" id="A0A7R6PGW9"/>
<feature type="signal peptide" evidence="1">
    <location>
        <begin position="1"/>
        <end position="23"/>
    </location>
</feature>
<sequence length="185" mass="22119">MKKFLKFFSILFLSAVIILPLQAQTIEKNNYFIINYNFIFPYYDLRRVVNERMGQGISIDWQNYHFKNFPLDISFEYNEWGTGKSRFKDWNTSRVVYSKFFIGWLSFIHEEKRRGLYSVLGFSFNRWRIEKDGNFYLSTTKFCPDIEVGYITKNNWIFSARGTGIVHLSKDIKLNTSIISIGKRF</sequence>
<organism evidence="2 3">
    <name type="scientific">Thermotomaculum hydrothermale</name>
    <dbReference type="NCBI Taxonomy" id="981385"/>
    <lineage>
        <taxon>Bacteria</taxon>
        <taxon>Pseudomonadati</taxon>
        <taxon>Acidobacteriota</taxon>
        <taxon>Holophagae</taxon>
        <taxon>Thermotomaculales</taxon>
        <taxon>Thermotomaculaceae</taxon>
        <taxon>Thermotomaculum</taxon>
    </lineage>
</organism>
<evidence type="ECO:0000256" key="1">
    <source>
        <dbReference type="SAM" id="SignalP"/>
    </source>
</evidence>
<evidence type="ECO:0008006" key="4">
    <source>
        <dbReference type="Google" id="ProtNLM"/>
    </source>
</evidence>
<dbReference type="KEGG" id="thyd:TTHT_2075"/>
<accession>A0A7R6PGW9</accession>
<dbReference type="Proteomes" id="UP000595564">
    <property type="component" value="Chromosome"/>
</dbReference>
<keyword evidence="3" id="KW-1185">Reference proteome</keyword>
<feature type="chain" id="PRO_5032357714" description="Lipid A 3-O-deacylase-related protein" evidence="1">
    <location>
        <begin position="24"/>
        <end position="185"/>
    </location>
</feature>
<name>A0A7R6PGW9_9BACT</name>
<gene>
    <name evidence="2" type="ORF">TTHT_2075</name>
</gene>